<evidence type="ECO:0000259" key="8">
    <source>
        <dbReference type="PROSITE" id="PS51352"/>
    </source>
</evidence>
<keyword evidence="2" id="KW-0732">Signal</keyword>
<sequence>MSSPAPTPAPESSPDRPAGTTTQRRRIPGVAWAVIAVIVGLLALVLAAQFLEGDDALADTAVETTDSGETAATPEGTTSDAEDGAAATAAEGPREGELPIVRRDADDPMAIGSVDAPVVLVEWIDYRCPFCAVYSTEILPTIEDEYVASGQVRIEINDVSFFGDESEDAAVAARAAGEQGKYLEYMTVVFDNAPSSGHPDMPAEKLIAFAEDAGVPDIEQFTADLDREDLHAAVQESTATAQQLGVSAVPFFAIGTESISGAQPVDVFRQFIDARLPEAS</sequence>
<proteinExistence type="inferred from homology"/>
<feature type="region of interest" description="Disordered" evidence="6">
    <location>
        <begin position="1"/>
        <end position="24"/>
    </location>
</feature>
<dbReference type="Gene3D" id="3.40.30.10">
    <property type="entry name" value="Glutaredoxin"/>
    <property type="match status" value="1"/>
</dbReference>
<feature type="compositionally biased region" description="Low complexity" evidence="6">
    <location>
        <begin position="76"/>
        <end position="91"/>
    </location>
</feature>
<evidence type="ECO:0000313" key="10">
    <source>
        <dbReference type="Proteomes" id="UP000185663"/>
    </source>
</evidence>
<dbReference type="Proteomes" id="UP000185663">
    <property type="component" value="Chromosome I"/>
</dbReference>
<evidence type="ECO:0000256" key="7">
    <source>
        <dbReference type="SAM" id="Phobius"/>
    </source>
</evidence>
<dbReference type="Pfam" id="PF13462">
    <property type="entry name" value="Thioredoxin_4"/>
    <property type="match status" value="1"/>
</dbReference>
<dbReference type="SUPFAM" id="SSF52833">
    <property type="entry name" value="Thioredoxin-like"/>
    <property type="match status" value="1"/>
</dbReference>
<name>A0A1H1NRY2_9CELL</name>
<comment type="similarity">
    <text evidence="1">Belongs to the thioredoxin family. DsbA subfamily.</text>
</comment>
<dbReference type="AlphaFoldDB" id="A0A1H1NRY2"/>
<feature type="region of interest" description="Disordered" evidence="6">
    <location>
        <begin position="64"/>
        <end position="96"/>
    </location>
</feature>
<evidence type="ECO:0000256" key="6">
    <source>
        <dbReference type="SAM" id="MobiDB-lite"/>
    </source>
</evidence>
<evidence type="ECO:0000256" key="3">
    <source>
        <dbReference type="ARBA" id="ARBA00023002"/>
    </source>
</evidence>
<feature type="domain" description="Thioredoxin" evidence="8">
    <location>
        <begin position="79"/>
        <end position="239"/>
    </location>
</feature>
<keyword evidence="7" id="KW-1133">Transmembrane helix</keyword>
<feature type="transmembrane region" description="Helical" evidence="7">
    <location>
        <begin position="30"/>
        <end position="51"/>
    </location>
</feature>
<dbReference type="InterPro" id="IPR013766">
    <property type="entry name" value="Thioredoxin_domain"/>
</dbReference>
<protein>
    <submittedName>
        <fullName evidence="9">Protein-disulfide isomerase</fullName>
    </submittedName>
</protein>
<keyword evidence="3" id="KW-0560">Oxidoreductase</keyword>
<feature type="compositionally biased region" description="Pro residues" evidence="6">
    <location>
        <begin position="1"/>
        <end position="11"/>
    </location>
</feature>
<keyword evidence="7" id="KW-0812">Transmembrane</keyword>
<keyword evidence="9" id="KW-0413">Isomerase</keyword>
<dbReference type="eggNOG" id="COG1651">
    <property type="taxonomic scope" value="Bacteria"/>
</dbReference>
<dbReference type="PANTHER" id="PTHR13887:SF14">
    <property type="entry name" value="DISULFIDE BOND FORMATION PROTEIN D"/>
    <property type="match status" value="1"/>
</dbReference>
<reference evidence="9 10" key="1">
    <citation type="submission" date="2016-10" db="EMBL/GenBank/DDBJ databases">
        <authorList>
            <person name="de Groot N.N."/>
        </authorList>
    </citation>
    <scope>NUCLEOTIDE SEQUENCE [LARGE SCALE GENOMIC DNA]</scope>
    <source>
        <strain evidence="9 10">DSM 22126</strain>
    </source>
</reference>
<dbReference type="GO" id="GO:0016853">
    <property type="term" value="F:isomerase activity"/>
    <property type="evidence" value="ECO:0007669"/>
    <property type="project" value="UniProtKB-KW"/>
</dbReference>
<keyword evidence="4" id="KW-1015">Disulfide bond</keyword>
<dbReference type="InterPro" id="IPR012336">
    <property type="entry name" value="Thioredoxin-like_fold"/>
</dbReference>
<keyword evidence="5" id="KW-0676">Redox-active center</keyword>
<dbReference type="EMBL" id="LT629776">
    <property type="protein sequence ID" value="SDS01550.1"/>
    <property type="molecule type" value="Genomic_DNA"/>
</dbReference>
<evidence type="ECO:0000256" key="2">
    <source>
        <dbReference type="ARBA" id="ARBA00022729"/>
    </source>
</evidence>
<accession>A0A1H1NRY2</accession>
<dbReference type="InterPro" id="IPR036249">
    <property type="entry name" value="Thioredoxin-like_sf"/>
</dbReference>
<keyword evidence="10" id="KW-1185">Reference proteome</keyword>
<dbReference type="STRING" id="545619.SAMN04489860_0601"/>
<organism evidence="9 10">
    <name type="scientific">Paraoerskovia marina</name>
    <dbReference type="NCBI Taxonomy" id="545619"/>
    <lineage>
        <taxon>Bacteria</taxon>
        <taxon>Bacillati</taxon>
        <taxon>Actinomycetota</taxon>
        <taxon>Actinomycetes</taxon>
        <taxon>Micrococcales</taxon>
        <taxon>Cellulomonadaceae</taxon>
        <taxon>Paraoerskovia</taxon>
    </lineage>
</organism>
<dbReference type="PROSITE" id="PS51352">
    <property type="entry name" value="THIOREDOXIN_2"/>
    <property type="match status" value="1"/>
</dbReference>
<dbReference type="RefSeq" id="WP_083371531.1">
    <property type="nucleotide sequence ID" value="NZ_LT629776.1"/>
</dbReference>
<dbReference type="GO" id="GO:0016491">
    <property type="term" value="F:oxidoreductase activity"/>
    <property type="evidence" value="ECO:0007669"/>
    <property type="project" value="UniProtKB-KW"/>
</dbReference>
<evidence type="ECO:0000256" key="4">
    <source>
        <dbReference type="ARBA" id="ARBA00023157"/>
    </source>
</evidence>
<keyword evidence="7" id="KW-0472">Membrane</keyword>
<gene>
    <name evidence="9" type="ORF">SAMN04489860_0601</name>
</gene>
<evidence type="ECO:0000256" key="5">
    <source>
        <dbReference type="ARBA" id="ARBA00023284"/>
    </source>
</evidence>
<evidence type="ECO:0000313" key="9">
    <source>
        <dbReference type="EMBL" id="SDS01550.1"/>
    </source>
</evidence>
<evidence type="ECO:0000256" key="1">
    <source>
        <dbReference type="ARBA" id="ARBA00005791"/>
    </source>
</evidence>
<dbReference type="PANTHER" id="PTHR13887">
    <property type="entry name" value="GLUTATHIONE S-TRANSFERASE KAPPA"/>
    <property type="match status" value="1"/>
</dbReference>